<keyword evidence="2" id="KW-1185">Reference proteome</keyword>
<dbReference type="OrthoDB" id="3261222at2759"/>
<dbReference type="Proteomes" id="UP000187455">
    <property type="component" value="Unassembled WGS sequence"/>
</dbReference>
<sequence length="134" mass="15083">IKWSDITMALNDTPNNKAPDTDGIPSEVWKLVVTEKIPESKMAKIIFKIINIMYESGEIPTNMDTVIVVLVPKKGDMKDPDNYRGISLIPTISKLLSKRIATKLAQIDKKYEILVKEQAGFRNFEDCAAQETTL</sequence>
<dbReference type="AlphaFoldDB" id="A0A1R0GLF2"/>
<feature type="non-terminal residue" evidence="1">
    <location>
        <position position="1"/>
    </location>
</feature>
<comment type="caution">
    <text evidence="1">The sequence shown here is derived from an EMBL/GenBank/DDBJ whole genome shotgun (WGS) entry which is preliminary data.</text>
</comment>
<accession>A0A1R0GLF2</accession>
<dbReference type="PANTHER" id="PTHR19446">
    <property type="entry name" value="REVERSE TRANSCRIPTASES"/>
    <property type="match status" value="1"/>
</dbReference>
<organism evidence="1 2">
    <name type="scientific">Smittium mucronatum</name>
    <dbReference type="NCBI Taxonomy" id="133383"/>
    <lineage>
        <taxon>Eukaryota</taxon>
        <taxon>Fungi</taxon>
        <taxon>Fungi incertae sedis</taxon>
        <taxon>Zoopagomycota</taxon>
        <taxon>Kickxellomycotina</taxon>
        <taxon>Harpellomycetes</taxon>
        <taxon>Harpellales</taxon>
        <taxon>Legeriomycetaceae</taxon>
        <taxon>Smittium</taxon>
    </lineage>
</organism>
<reference evidence="1 2" key="1">
    <citation type="journal article" date="2016" name="Mol. Biol. Evol.">
        <title>Genome-Wide Survey of Gut Fungi (Harpellales) Reveals the First Horizontally Transferred Ubiquitin Gene from a Mosquito Host.</title>
        <authorList>
            <person name="Wang Y."/>
            <person name="White M.M."/>
            <person name="Kvist S."/>
            <person name="Moncalvo J.M."/>
        </authorList>
    </citation>
    <scope>NUCLEOTIDE SEQUENCE [LARGE SCALE GENOMIC DNA]</scope>
    <source>
        <strain evidence="1 2">ALG-7-W6</strain>
    </source>
</reference>
<evidence type="ECO:0000313" key="2">
    <source>
        <dbReference type="Proteomes" id="UP000187455"/>
    </source>
</evidence>
<protein>
    <submittedName>
        <fullName evidence="1">Transposon TX1 uncharacterized 149 kDa protein</fullName>
    </submittedName>
</protein>
<dbReference type="EMBL" id="LSSL01007715">
    <property type="protein sequence ID" value="OLY77718.1"/>
    <property type="molecule type" value="Genomic_DNA"/>
</dbReference>
<proteinExistence type="predicted"/>
<gene>
    <name evidence="1" type="ORF">AYI68_g8248</name>
</gene>
<evidence type="ECO:0000313" key="1">
    <source>
        <dbReference type="EMBL" id="OLY77718.1"/>
    </source>
</evidence>
<name>A0A1R0GLF2_9FUNG</name>